<feature type="transmembrane region" description="Helical" evidence="3">
    <location>
        <begin position="349"/>
        <end position="379"/>
    </location>
</feature>
<keyword evidence="3" id="KW-1133">Transmembrane helix</keyword>
<dbReference type="GO" id="GO:0009847">
    <property type="term" value="P:spore germination"/>
    <property type="evidence" value="ECO:0007669"/>
    <property type="project" value="InterPro"/>
</dbReference>
<evidence type="ECO:0000313" key="4">
    <source>
        <dbReference type="EMBL" id="SDE49625.1"/>
    </source>
</evidence>
<evidence type="ECO:0000313" key="5">
    <source>
        <dbReference type="Proteomes" id="UP000198823"/>
    </source>
</evidence>
<dbReference type="Proteomes" id="UP000198823">
    <property type="component" value="Unassembled WGS sequence"/>
</dbReference>
<feature type="transmembrane region" description="Helical" evidence="3">
    <location>
        <begin position="268"/>
        <end position="290"/>
    </location>
</feature>
<dbReference type="STRING" id="426756.SAMN04488126_11030"/>
<dbReference type="PANTHER" id="PTHR22550:SF5">
    <property type="entry name" value="LEUCINE ZIPPER PROTEIN 4"/>
    <property type="match status" value="1"/>
</dbReference>
<evidence type="ECO:0000256" key="2">
    <source>
        <dbReference type="ARBA" id="ARBA00023136"/>
    </source>
</evidence>
<dbReference type="PIRSF" id="PIRSF005690">
    <property type="entry name" value="GerBA"/>
    <property type="match status" value="1"/>
</dbReference>
<dbReference type="RefSeq" id="WP_245696904.1">
    <property type="nucleotide sequence ID" value="NZ_FNAR01000010.1"/>
</dbReference>
<accession>A0A1G7DFN8</accession>
<gene>
    <name evidence="4" type="ORF">SAMN04488126_11030</name>
</gene>
<feature type="transmembrane region" description="Helical" evidence="3">
    <location>
        <begin position="391"/>
        <end position="416"/>
    </location>
</feature>
<evidence type="ECO:0000256" key="3">
    <source>
        <dbReference type="SAM" id="Phobius"/>
    </source>
</evidence>
<dbReference type="InterPro" id="IPR004995">
    <property type="entry name" value="Spore_Ger"/>
</dbReference>
<dbReference type="EMBL" id="FNAR01000010">
    <property type="protein sequence ID" value="SDE49625.1"/>
    <property type="molecule type" value="Genomic_DNA"/>
</dbReference>
<dbReference type="PANTHER" id="PTHR22550">
    <property type="entry name" value="SPORE GERMINATION PROTEIN"/>
    <property type="match status" value="1"/>
</dbReference>
<name>A0A1G7DFN8_9BACL</name>
<organism evidence="4 5">
    <name type="scientific">Bhargavaea beijingensis</name>
    <dbReference type="NCBI Taxonomy" id="426756"/>
    <lineage>
        <taxon>Bacteria</taxon>
        <taxon>Bacillati</taxon>
        <taxon>Bacillota</taxon>
        <taxon>Bacilli</taxon>
        <taxon>Bacillales</taxon>
        <taxon>Caryophanaceae</taxon>
        <taxon>Bhargavaea</taxon>
    </lineage>
</organism>
<keyword evidence="3" id="KW-0812">Transmembrane</keyword>
<dbReference type="AlphaFoldDB" id="A0A1G7DFN8"/>
<evidence type="ECO:0000256" key="1">
    <source>
        <dbReference type="ARBA" id="ARBA00005278"/>
    </source>
</evidence>
<protein>
    <submittedName>
        <fullName evidence="4">Spore germination protein KA</fullName>
    </submittedName>
</protein>
<dbReference type="Pfam" id="PF03323">
    <property type="entry name" value="GerA"/>
    <property type="match status" value="1"/>
</dbReference>
<reference evidence="4 5" key="1">
    <citation type="submission" date="2016-10" db="EMBL/GenBank/DDBJ databases">
        <authorList>
            <person name="de Groot N.N."/>
        </authorList>
    </citation>
    <scope>NUCLEOTIDE SEQUENCE [LARGE SCALE GENOMIC DNA]</scope>
    <source>
        <strain evidence="4 5">CGMCC 1.6762</strain>
    </source>
</reference>
<dbReference type="GO" id="GO:0016020">
    <property type="term" value="C:membrane"/>
    <property type="evidence" value="ECO:0007669"/>
    <property type="project" value="InterPro"/>
</dbReference>
<sequence>MNAEYVQSIHSFFNNSVDLEVKECEVAGVSAFLCYYSTLINTEMADKHLELLEKRAVSGSDQWGNSATSSAEAFNQEKLAAQVCMGNLIVIFPDTNMMLAIQANNAPKRSPEEPENESVVRGPHEGFIENIAANVGMVRKRLQRKDLVMESFHQEKTFANIHLLYLSDAIDSDVLTEIQRRIREIPYTEFYSVGQIEDYVEDNVYTPFPLYINTERPDRVTYNLLEGKVAIFIESSPTTLIGPANFYAFYESPDDYNSRIIVGSFYRMVRVVAFFTAILLPAFYISVLSFHSEILPLELAKTVKLAVNDIPYRPLFEAIVLELFIELIREASIRLPQRIGQTVGIVGGIIIGDAIVSAGLASSLMVIVVAMTAIASYVIPSVEMNMAVRLIRFPFMILGALLGFLGMVIGTLFLFIHLLNLTSLGQPYLSPITPFDPSRFKDVFFRVPYFRPDKQQKTFTSEGNRK</sequence>
<proteinExistence type="inferred from homology"/>
<comment type="similarity">
    <text evidence="1">Belongs to the GerABKA family.</text>
</comment>
<keyword evidence="2 3" id="KW-0472">Membrane</keyword>
<dbReference type="InterPro" id="IPR050768">
    <property type="entry name" value="UPF0353/GerABKA_families"/>
</dbReference>